<feature type="compositionally biased region" description="Low complexity" evidence="1">
    <location>
        <begin position="69"/>
        <end position="85"/>
    </location>
</feature>
<sequence>MAARRPAGRHCGRSVNGVFRRGQPTLHSQKSVGRPAWPCRKESERPFPGRGRPYRRAPGRKVRKKWRLAAPPGGTAGAPSTAFSARPADLSCPEERRPCPPGLAERCRKGRSRGRSFAGPGTEGAVVRGHKPSGGAGAAARPAGDERAGESEGEGSQGHLESGGLTAAPKQQYLRRPERPSTFRGAEGPARPAVPPSCRLGARSPTGDLPDGGSSAEPASRLLWPPPAGSRREETGAPGGGRHSSGHPRARGRRGSAAWAGVGEGPAAGRRERRPGGKRIQRRAGLQRRGPAAAAWPSSQEGPRCGPWPRGIPG</sequence>
<protein>
    <submittedName>
        <fullName evidence="3">Uncharacterized protein LOC110988134</fullName>
    </submittedName>
</protein>
<name>A0A8B7ZQC2_ACAPL</name>
<organism evidence="2 3">
    <name type="scientific">Acanthaster planci</name>
    <name type="common">Crown-of-thorns starfish</name>
    <dbReference type="NCBI Taxonomy" id="133434"/>
    <lineage>
        <taxon>Eukaryota</taxon>
        <taxon>Metazoa</taxon>
        <taxon>Echinodermata</taxon>
        <taxon>Eleutherozoa</taxon>
        <taxon>Asterozoa</taxon>
        <taxon>Asteroidea</taxon>
        <taxon>Valvatacea</taxon>
        <taxon>Valvatida</taxon>
        <taxon>Acanthasteridae</taxon>
        <taxon>Acanthaster</taxon>
    </lineage>
</organism>
<dbReference type="Proteomes" id="UP000694845">
    <property type="component" value="Unplaced"/>
</dbReference>
<feature type="compositionally biased region" description="Basic residues" evidence="1">
    <location>
        <begin position="52"/>
        <end position="67"/>
    </location>
</feature>
<evidence type="ECO:0000256" key="1">
    <source>
        <dbReference type="SAM" id="MobiDB-lite"/>
    </source>
</evidence>
<evidence type="ECO:0000313" key="2">
    <source>
        <dbReference type="Proteomes" id="UP000694845"/>
    </source>
</evidence>
<proteinExistence type="predicted"/>
<feature type="compositionally biased region" description="Basic residues" evidence="1">
    <location>
        <begin position="244"/>
        <end position="254"/>
    </location>
</feature>
<feature type="compositionally biased region" description="Basic residues" evidence="1">
    <location>
        <begin position="271"/>
        <end position="286"/>
    </location>
</feature>
<feature type="compositionally biased region" description="Basic residues" evidence="1">
    <location>
        <begin position="1"/>
        <end position="12"/>
    </location>
</feature>
<dbReference type="AlphaFoldDB" id="A0A8B7ZQC2"/>
<feature type="compositionally biased region" description="Low complexity" evidence="1">
    <location>
        <begin position="255"/>
        <end position="268"/>
    </location>
</feature>
<accession>A0A8B7ZQC2</accession>
<dbReference type="RefSeq" id="XP_022107085.1">
    <property type="nucleotide sequence ID" value="XM_022251393.1"/>
</dbReference>
<dbReference type="GeneID" id="110988134"/>
<dbReference type="KEGG" id="aplc:110988134"/>
<gene>
    <name evidence="3" type="primary">LOC110988134</name>
</gene>
<reference evidence="3" key="1">
    <citation type="submission" date="2025-08" db="UniProtKB">
        <authorList>
            <consortium name="RefSeq"/>
        </authorList>
    </citation>
    <scope>IDENTIFICATION</scope>
</reference>
<evidence type="ECO:0000313" key="3">
    <source>
        <dbReference type="RefSeq" id="XP_022107085.1"/>
    </source>
</evidence>
<keyword evidence="2" id="KW-1185">Reference proteome</keyword>
<feature type="region of interest" description="Disordered" evidence="1">
    <location>
        <begin position="1"/>
        <end position="314"/>
    </location>
</feature>